<dbReference type="EMBL" id="DXAM01000053">
    <property type="protein sequence ID" value="HJA03995.1"/>
    <property type="molecule type" value="Genomic_DNA"/>
</dbReference>
<comment type="caution">
    <text evidence="1">The sequence shown here is derived from an EMBL/GenBank/DDBJ whole genome shotgun (WGS) entry which is preliminary data.</text>
</comment>
<gene>
    <name evidence="1" type="ORF">H9800_03960</name>
</gene>
<proteinExistence type="predicted"/>
<evidence type="ECO:0000313" key="2">
    <source>
        <dbReference type="Proteomes" id="UP000824220"/>
    </source>
</evidence>
<name>A0A9D2H5Z5_9MICO</name>
<dbReference type="AlphaFoldDB" id="A0A9D2H5Z5"/>
<protein>
    <submittedName>
        <fullName evidence="1">Uncharacterized protein</fullName>
    </submittedName>
</protein>
<reference evidence="1" key="1">
    <citation type="journal article" date="2021" name="PeerJ">
        <title>Extensive microbial diversity within the chicken gut microbiome revealed by metagenomics and culture.</title>
        <authorList>
            <person name="Gilroy R."/>
            <person name="Ravi A."/>
            <person name="Getino M."/>
            <person name="Pursley I."/>
            <person name="Horton D.L."/>
            <person name="Alikhan N.F."/>
            <person name="Baker D."/>
            <person name="Gharbi K."/>
            <person name="Hall N."/>
            <person name="Watson M."/>
            <person name="Adriaenssens E.M."/>
            <person name="Foster-Nyarko E."/>
            <person name="Jarju S."/>
            <person name="Secka A."/>
            <person name="Antonio M."/>
            <person name="Oren A."/>
            <person name="Chaudhuri R.R."/>
            <person name="La Ragione R."/>
            <person name="Hildebrand F."/>
            <person name="Pallen M.J."/>
        </authorList>
    </citation>
    <scope>NUCLEOTIDE SEQUENCE</scope>
    <source>
        <strain evidence="1">ChiHjej8B7-3636</strain>
    </source>
</reference>
<organism evidence="1 2">
    <name type="scientific">Candidatus Microbacterium stercoravium</name>
    <dbReference type="NCBI Taxonomy" id="2838697"/>
    <lineage>
        <taxon>Bacteria</taxon>
        <taxon>Bacillati</taxon>
        <taxon>Actinomycetota</taxon>
        <taxon>Actinomycetes</taxon>
        <taxon>Micrococcales</taxon>
        <taxon>Microbacteriaceae</taxon>
        <taxon>Microbacterium</taxon>
    </lineage>
</organism>
<evidence type="ECO:0000313" key="1">
    <source>
        <dbReference type="EMBL" id="HJA03995.1"/>
    </source>
</evidence>
<dbReference type="Proteomes" id="UP000824220">
    <property type="component" value="Unassembled WGS sequence"/>
</dbReference>
<accession>A0A9D2H5Z5</accession>
<reference evidence="1" key="2">
    <citation type="submission" date="2021-04" db="EMBL/GenBank/DDBJ databases">
        <authorList>
            <person name="Gilroy R."/>
        </authorList>
    </citation>
    <scope>NUCLEOTIDE SEQUENCE</scope>
    <source>
        <strain evidence="1">ChiHjej8B7-3636</strain>
    </source>
</reference>
<sequence length="153" mass="16521">MTDDNTIYALKNRPLTSDHDLTRLVTALLEQAYVSRVWLMLLDDDLRSTDVIIPIDDLPTDPMAATAMPVDGPVAACDGLGVRVAQIVDQTPASAVVVIWERPGAAGADPDTLAWIDGMRRAFAKQPDGLRAQLVLTDDGAHMIGEPAQRYVA</sequence>